<protein>
    <submittedName>
        <fullName evidence="1">Uncharacterized protein</fullName>
    </submittedName>
</protein>
<evidence type="ECO:0000313" key="2">
    <source>
        <dbReference type="Proteomes" id="UP000222168"/>
    </source>
</evidence>
<dbReference type="EMBL" id="NJAK01000003">
    <property type="protein sequence ID" value="PHM59494.1"/>
    <property type="molecule type" value="Genomic_DNA"/>
</dbReference>
<dbReference type="AlphaFoldDB" id="A0A2D0K7S3"/>
<reference evidence="1 2" key="1">
    <citation type="journal article" date="2017" name="Nat. Microbiol.">
        <title>Natural product diversity associated with the nematode symbionts Photorhabdus and Xenorhabdus.</title>
        <authorList>
            <person name="Tobias N.J."/>
            <person name="Wolff H."/>
            <person name="Djahanschiri B."/>
            <person name="Grundmann F."/>
            <person name="Kronenwerth M."/>
            <person name="Shi Y.M."/>
            <person name="Simonyi S."/>
            <person name="Grun P."/>
            <person name="Shapiro-Ilan D."/>
            <person name="Pidot S.J."/>
            <person name="Stinear T.P."/>
            <person name="Ebersberger I."/>
            <person name="Bode H.B."/>
        </authorList>
    </citation>
    <scope>NUCLEOTIDE SEQUENCE [LARGE SCALE GENOMIC DNA]</scope>
    <source>
        <strain evidence="1 2">DSM 22670</strain>
    </source>
</reference>
<dbReference type="RefSeq" id="WP_099119158.1">
    <property type="nucleotide sequence ID" value="NZ_NJAK01000003.1"/>
</dbReference>
<dbReference type="Proteomes" id="UP000222168">
    <property type="component" value="Unassembled WGS sequence"/>
</dbReference>
<keyword evidence="2" id="KW-1185">Reference proteome</keyword>
<organism evidence="1 2">
    <name type="scientific">Xenorhabdus ishibashii</name>
    <dbReference type="NCBI Taxonomy" id="1034471"/>
    <lineage>
        <taxon>Bacteria</taxon>
        <taxon>Pseudomonadati</taxon>
        <taxon>Pseudomonadota</taxon>
        <taxon>Gammaproteobacteria</taxon>
        <taxon>Enterobacterales</taxon>
        <taxon>Morganellaceae</taxon>
        <taxon>Xenorhabdus</taxon>
    </lineage>
</organism>
<sequence length="115" mass="13162">MKLKKLFAVKKPCVNCPFLKETRFILSEGRLDSIKKKLLEDDEHVFECHETTFSTGGYFDENSVYHASGKESYCAGAMGWLMLKKRPNIAMRLGHAFGEIDLKELEEATRDLLSE</sequence>
<dbReference type="OrthoDB" id="8912363at2"/>
<name>A0A2D0K7S3_9GAMM</name>
<proteinExistence type="predicted"/>
<comment type="caution">
    <text evidence="1">The sequence shown here is derived from an EMBL/GenBank/DDBJ whole genome shotgun (WGS) entry which is preliminary data.</text>
</comment>
<gene>
    <name evidence="1" type="ORF">Xish_03612</name>
</gene>
<evidence type="ECO:0000313" key="1">
    <source>
        <dbReference type="EMBL" id="PHM59494.1"/>
    </source>
</evidence>
<accession>A0A2D0K7S3</accession>